<dbReference type="Pfam" id="PF13913">
    <property type="entry name" value="zf-C2HC_2"/>
    <property type="match status" value="2"/>
</dbReference>
<feature type="compositionally biased region" description="Low complexity" evidence="7">
    <location>
        <begin position="995"/>
        <end position="1008"/>
    </location>
</feature>
<dbReference type="PROSITE" id="PS52027">
    <property type="entry name" value="ZF_C2HC_C3H"/>
    <property type="match status" value="1"/>
</dbReference>
<keyword evidence="10" id="KW-1185">Reference proteome</keyword>
<feature type="region of interest" description="Disordered" evidence="7">
    <location>
        <begin position="995"/>
        <end position="1108"/>
    </location>
</feature>
<keyword evidence="5" id="KW-0175">Coiled coil</keyword>
<feature type="compositionally biased region" description="Basic and acidic residues" evidence="7">
    <location>
        <begin position="808"/>
        <end position="824"/>
    </location>
</feature>
<feature type="region of interest" description="Disordered" evidence="7">
    <location>
        <begin position="1"/>
        <end position="68"/>
    </location>
</feature>
<dbReference type="EnsemblMetazoa" id="ACON028496-RA">
    <property type="protein sequence ID" value="ACON028496-PA"/>
    <property type="gene ID" value="ACON028496"/>
</dbReference>
<reference key="1">
    <citation type="journal article" date="2019" name="Genes (Basel)">
        <title>A High-Quality De novo Genome Assembly from a Single Mosquito Using PacBio Sequencing.</title>
        <authorList>
            <person name="Kingan S.B."/>
            <person name="Heaton H."/>
            <person name="Cudini J."/>
            <person name="Lambert C.C."/>
            <person name="Baybayan P."/>
            <person name="Galvin B.D."/>
            <person name="Durbin R."/>
            <person name="Korlach J."/>
            <person name="Lawniczak M.K.N."/>
        </authorList>
    </citation>
    <scope>NUCLEOTIDE SEQUENCE [LARGE SCALE GENOMIC DNA]</scope>
    <source>
        <strain>Mali-NIH</strain>
    </source>
</reference>
<name>A0A6E8W8B1_ANOCL</name>
<feature type="region of interest" description="Disordered" evidence="7">
    <location>
        <begin position="931"/>
        <end position="953"/>
    </location>
</feature>
<feature type="domain" description="C2HC/C3H-type" evidence="8">
    <location>
        <begin position="207"/>
        <end position="236"/>
    </location>
</feature>
<dbReference type="InterPro" id="IPR026104">
    <property type="entry name" value="ZNF_C2HC_dom_1C"/>
</dbReference>
<feature type="region of interest" description="Disordered" evidence="7">
    <location>
        <begin position="789"/>
        <end position="916"/>
    </location>
</feature>
<evidence type="ECO:0000256" key="7">
    <source>
        <dbReference type="SAM" id="MobiDB-lite"/>
    </source>
</evidence>
<accession>A0A6E8W8B1</accession>
<evidence type="ECO:0000256" key="1">
    <source>
        <dbReference type="ARBA" id="ARBA00010843"/>
    </source>
</evidence>
<evidence type="ECO:0000256" key="2">
    <source>
        <dbReference type="ARBA" id="ARBA00022723"/>
    </source>
</evidence>
<evidence type="ECO:0000256" key="5">
    <source>
        <dbReference type="ARBA" id="ARBA00023054"/>
    </source>
</evidence>
<dbReference type="VEuPathDB" id="VectorBase:ACMO_002326"/>
<keyword evidence="3 6" id="KW-0863">Zinc-finger</keyword>
<feature type="region of interest" description="Disordered" evidence="7">
    <location>
        <begin position="117"/>
        <end position="148"/>
    </location>
</feature>
<evidence type="ECO:0000256" key="3">
    <source>
        <dbReference type="ARBA" id="ARBA00022771"/>
    </source>
</evidence>
<feature type="region of interest" description="Disordered" evidence="7">
    <location>
        <begin position="1182"/>
        <end position="1243"/>
    </location>
</feature>
<organism evidence="9 10">
    <name type="scientific">Anopheles coluzzii</name>
    <name type="common">African malaria mosquito</name>
    <dbReference type="NCBI Taxonomy" id="1518534"/>
    <lineage>
        <taxon>Eukaryota</taxon>
        <taxon>Metazoa</taxon>
        <taxon>Ecdysozoa</taxon>
        <taxon>Arthropoda</taxon>
        <taxon>Hexapoda</taxon>
        <taxon>Insecta</taxon>
        <taxon>Pterygota</taxon>
        <taxon>Neoptera</taxon>
        <taxon>Endopterygota</taxon>
        <taxon>Diptera</taxon>
        <taxon>Nematocera</taxon>
        <taxon>Culicoidea</taxon>
        <taxon>Culicidae</taxon>
        <taxon>Anophelinae</taxon>
        <taxon>Anopheles</taxon>
    </lineage>
</organism>
<keyword evidence="4" id="KW-0862">Zinc</keyword>
<dbReference type="InterPro" id="IPR049899">
    <property type="entry name" value="Znf_C2HC_C3H"/>
</dbReference>
<evidence type="ECO:0000313" key="10">
    <source>
        <dbReference type="Proteomes" id="UP001105220"/>
    </source>
</evidence>
<feature type="compositionally biased region" description="Low complexity" evidence="7">
    <location>
        <begin position="1327"/>
        <end position="1341"/>
    </location>
</feature>
<feature type="compositionally biased region" description="Basic residues" evidence="7">
    <location>
        <begin position="1"/>
        <end position="12"/>
    </location>
</feature>
<feature type="region of interest" description="Disordered" evidence="7">
    <location>
        <begin position="289"/>
        <end position="317"/>
    </location>
</feature>
<feature type="region of interest" description="Disordered" evidence="7">
    <location>
        <begin position="443"/>
        <end position="494"/>
    </location>
</feature>
<feature type="compositionally biased region" description="Low complexity" evidence="7">
    <location>
        <begin position="825"/>
        <end position="848"/>
    </location>
</feature>
<dbReference type="PANTHER" id="PTHR14649:SF1">
    <property type="entry name" value="ZINC FINGER C2HC DOMAIN-CONTAINING PROTEIN 1C"/>
    <property type="match status" value="1"/>
</dbReference>
<feature type="compositionally biased region" description="Low complexity" evidence="7">
    <location>
        <begin position="294"/>
        <end position="310"/>
    </location>
</feature>
<feature type="compositionally biased region" description="Polar residues" evidence="7">
    <location>
        <begin position="1293"/>
        <end position="1311"/>
    </location>
</feature>
<dbReference type="VEuPathDB" id="VectorBase:ACON028496"/>
<sequence length="1417" mass="155720">MWNKLFKSKSKSSKNLSNRSCSSGLETSSPKPGPSKSTSNGLNLVSQYEQYGSSFEDMPEPVRMRMRPDTHDSNVLDLASATNHRDSIGVEMCGIPMRRSKLSSAFKSLSLKRNASKSRLKLVTSPEEISSVPGSDGYPEGPPKKDLNDYEILSASKRASLRPCKSDNNLNEKQLYTEAEKEEPVYIEECKSYETFDPSYEPPPNLELQPCPICLRKFAPASLSKHTGICERVQTKKRKPFDSSRQRREGTELASYLPKNFGLPQKTVSSSNEAIPVRKLSLSKTPTFERKEFSPTTMSTSMPSASTPKPALKRSMSQQNEPCPYCERCFGMKAYDRHVEWCREKAILNRNVNNNQSISAAKERLQARIQYKAPQIRSKRALNREKYSGSLSCSGSTNSLAELDLHMPRHNSMSSSVSSDNGYSPDRYDPFLSARRQLEELFSPATSLIHTSSPSSTTSTSRLNQMSPNGGTANDKSASGNATKHTPHNSNFRRAYSLRMPRKVSRPMYVEKAKSNIQKGITDDGPVSPNFLKSSEYDELPIKSTFNALQMAEPKPKLRDSSTVRKNLKLEIRDPNNPAGGEIPLSKTDSLAVFLKYENELALSEKDMKDKSNSLSKRTSSLSAEVNQQKKQEVLSVAPSPVKANETITVDEEQQKHKKNVQAIEDETAKKQTQKLVPIKLEPINITYNSNNASEVTDIKPVVISLDAIIGKPSIKKQKEPQVDSDNRADNSYIDPKLINKCDNLPINLVMPSTKDADGSCSSRNSNTIGNICSDGNQLALKTIEPKVERSAVISPPPRASLSVAPKPPERTRNETCFDYRKSNNEPSSSEPSTSNNSSPTTSHSSSPVDHRISKNSTNCDKRPQLNRQDREDSGYRTGQESGQSDVHEQPKKPSPSPSASKNNEDNMPKNPAFKPTYKLNRLISPSSALNNFSNTLPSSNSTAPSTPVNRDRPTISSALEQFDVDEFMQSLEDLHRQSPISAREYKHSLFVHSNSSVTSRSVASSQSDHTNNNKRSNSLDSGHGNSVANSIRYVRKHESSGVPRMDVCVRNGSGTASNNNSSNSSSSFSSPSHYSNSNNSNSYYNSSSTNNNNSHNHSTSASNANDAAKCAEVVHPLGQQMNYARNSPAIAHRRRSEDAAGISLPAVPPLPSSNTGGSGALSSLQNLPNIHKATAADTLLNGNNKTMQQPGTLPYYSSPSPVNGRKNSYSNKSYHANNTGTSASTPASSHLTGNVHEPRYPAESFDHLERDLLKSVQELNRMCGSSSSVCSIDSEELYSVEDYPLNKRSSERSQASADSAYRSSLSTQSPPDYAPPVPIRQARPNSRSSTTSQSQPAQSTNEPFNSLSLHTALPPITTAIIKGHRMEAHLMKDSPEGGPNLIMNPMSKFCHECGARFMISSAKFCMSCGVRRIMLD</sequence>
<dbReference type="GeneID" id="120959617"/>
<feature type="compositionally biased region" description="Polar residues" evidence="7">
    <location>
        <begin position="1009"/>
        <end position="1030"/>
    </location>
</feature>
<feature type="compositionally biased region" description="Polar residues" evidence="7">
    <location>
        <begin position="1182"/>
        <end position="1233"/>
    </location>
</feature>
<dbReference type="PANTHER" id="PTHR14649">
    <property type="entry name" value="ZINC FINGER C2HC DOMAIN-CONTAINING PROTEIN 1C"/>
    <property type="match status" value="1"/>
</dbReference>
<reference evidence="9" key="2">
    <citation type="submission" date="2020-05" db="UniProtKB">
        <authorList>
            <consortium name="EnsemblMetazoa"/>
        </authorList>
    </citation>
    <scope>IDENTIFICATION</scope>
    <source>
        <strain evidence="9">Ngousso</strain>
    </source>
</reference>
<feature type="compositionally biased region" description="Polar residues" evidence="7">
    <location>
        <begin position="40"/>
        <end position="53"/>
    </location>
</feature>
<dbReference type="Proteomes" id="UP001105220">
    <property type="component" value="Unplaced"/>
</dbReference>
<feature type="compositionally biased region" description="Low complexity" evidence="7">
    <location>
        <begin position="13"/>
        <end position="39"/>
    </location>
</feature>
<feature type="compositionally biased region" description="Polar residues" evidence="7">
    <location>
        <begin position="462"/>
        <end position="492"/>
    </location>
</feature>
<feature type="compositionally biased region" description="Low complexity" evidence="7">
    <location>
        <begin position="1052"/>
        <end position="1106"/>
    </location>
</feature>
<protein>
    <submittedName>
        <fullName evidence="9">C2HC/C3H-type domain-containing protein</fullName>
    </submittedName>
</protein>
<feature type="compositionally biased region" description="Low complexity" evidence="7">
    <location>
        <begin position="446"/>
        <end position="461"/>
    </location>
</feature>
<dbReference type="GO" id="GO:0008270">
    <property type="term" value="F:zinc ion binding"/>
    <property type="evidence" value="ECO:0007669"/>
    <property type="project" value="UniProtKB-KW"/>
</dbReference>
<feature type="compositionally biased region" description="Low complexity" evidence="7">
    <location>
        <begin position="613"/>
        <end position="623"/>
    </location>
</feature>
<dbReference type="RefSeq" id="XP_040239071.2">
    <property type="nucleotide sequence ID" value="XM_040383137.2"/>
</dbReference>
<feature type="region of interest" description="Disordered" evidence="7">
    <location>
        <begin position="1286"/>
        <end position="1349"/>
    </location>
</feature>
<feature type="compositionally biased region" description="Basic and acidic residues" evidence="7">
    <location>
        <begin position="860"/>
        <end position="875"/>
    </location>
</feature>
<dbReference type="VEuPathDB" id="VectorBase:ACON2_042635"/>
<evidence type="ECO:0000313" key="9">
    <source>
        <dbReference type="EnsemblMetazoa" id="ACON028496-PA"/>
    </source>
</evidence>
<evidence type="ECO:0000256" key="6">
    <source>
        <dbReference type="PROSITE-ProRule" id="PRU01371"/>
    </source>
</evidence>
<proteinExistence type="inferred from homology"/>
<feature type="region of interest" description="Disordered" evidence="7">
    <location>
        <begin position="606"/>
        <end position="640"/>
    </location>
</feature>
<comment type="similarity">
    <text evidence="1">Belongs to the ZC2HC1 family.</text>
</comment>
<evidence type="ECO:0000256" key="4">
    <source>
        <dbReference type="ARBA" id="ARBA00022833"/>
    </source>
</evidence>
<evidence type="ECO:0000259" key="8">
    <source>
        <dbReference type="PROSITE" id="PS52027"/>
    </source>
</evidence>
<keyword evidence="2" id="KW-0479">Metal-binding</keyword>